<evidence type="ECO:0000313" key="4">
    <source>
        <dbReference type="Proteomes" id="UP000011976"/>
    </source>
</evidence>
<organism evidence="3 4">
    <name type="scientific">Pseudozyma antarctica (strain T-34)</name>
    <name type="common">Yeast</name>
    <name type="synonym">Candida antarctica</name>
    <dbReference type="NCBI Taxonomy" id="1151754"/>
    <lineage>
        <taxon>Eukaryota</taxon>
        <taxon>Fungi</taxon>
        <taxon>Dikarya</taxon>
        <taxon>Basidiomycota</taxon>
        <taxon>Ustilaginomycotina</taxon>
        <taxon>Ustilaginomycetes</taxon>
        <taxon>Ustilaginales</taxon>
        <taxon>Ustilaginaceae</taxon>
        <taxon>Moesziomyces</taxon>
    </lineage>
</organism>
<feature type="region of interest" description="Disordered" evidence="1">
    <location>
        <begin position="448"/>
        <end position="471"/>
    </location>
</feature>
<proteinExistence type="predicted"/>
<protein>
    <recommendedName>
        <fullName evidence="2">BZIP domain-containing protein</fullName>
    </recommendedName>
</protein>
<dbReference type="STRING" id="1151754.M9LSG3"/>
<feature type="compositionally biased region" description="Basic and acidic residues" evidence="1">
    <location>
        <begin position="239"/>
        <end position="254"/>
    </location>
</feature>
<dbReference type="SUPFAM" id="SSF57959">
    <property type="entry name" value="Leucine zipper domain"/>
    <property type="match status" value="1"/>
</dbReference>
<dbReference type="EMBL" id="DF196788">
    <property type="protein sequence ID" value="GAC76811.1"/>
    <property type="molecule type" value="Genomic_DNA"/>
</dbReference>
<feature type="compositionally biased region" description="Basic and acidic residues" evidence="1">
    <location>
        <begin position="80"/>
        <end position="102"/>
    </location>
</feature>
<evidence type="ECO:0000259" key="2">
    <source>
        <dbReference type="PROSITE" id="PS00036"/>
    </source>
</evidence>
<reference evidence="4" key="1">
    <citation type="journal article" date="2013" name="Genome Announc.">
        <title>Genome sequence of the basidiomycetous yeast Pseudozyma antarctica T-34, a producer of the glycolipid biosurfactants mannosylerythritol lipids.</title>
        <authorList>
            <person name="Morita T."/>
            <person name="Koike H."/>
            <person name="Koyama Y."/>
            <person name="Hagiwara H."/>
            <person name="Ito E."/>
            <person name="Fukuoka T."/>
            <person name="Imura T."/>
            <person name="Machida M."/>
            <person name="Kitamoto D."/>
        </authorList>
    </citation>
    <scope>NUCLEOTIDE SEQUENCE [LARGE SCALE GENOMIC DNA]</scope>
    <source>
        <strain evidence="4">T-34</strain>
    </source>
</reference>
<dbReference type="SMART" id="SM00338">
    <property type="entry name" value="BRLZ"/>
    <property type="match status" value="1"/>
</dbReference>
<dbReference type="InterPro" id="IPR046347">
    <property type="entry name" value="bZIP_sf"/>
</dbReference>
<evidence type="ECO:0000313" key="3">
    <source>
        <dbReference type="EMBL" id="GAC76811.1"/>
    </source>
</evidence>
<feature type="compositionally biased region" description="Polar residues" evidence="1">
    <location>
        <begin position="281"/>
        <end position="298"/>
    </location>
</feature>
<feature type="compositionally biased region" description="Low complexity" evidence="1">
    <location>
        <begin position="305"/>
        <end position="315"/>
    </location>
</feature>
<dbReference type="InterPro" id="IPR021833">
    <property type="entry name" value="DUF3425"/>
</dbReference>
<accession>M9LSG3</accession>
<dbReference type="Pfam" id="PF11905">
    <property type="entry name" value="DUF3425"/>
    <property type="match status" value="1"/>
</dbReference>
<dbReference type="Gene3D" id="1.20.5.170">
    <property type="match status" value="1"/>
</dbReference>
<gene>
    <name evidence="3" type="ORF">PANT_22c00222</name>
</gene>
<dbReference type="CDD" id="cd14688">
    <property type="entry name" value="bZIP_YAP"/>
    <property type="match status" value="1"/>
</dbReference>
<dbReference type="PROSITE" id="PS00036">
    <property type="entry name" value="BZIP_BASIC"/>
    <property type="match status" value="1"/>
</dbReference>
<feature type="domain" description="BZIP" evidence="2">
    <location>
        <begin position="90"/>
        <end position="104"/>
    </location>
</feature>
<feature type="region of interest" description="Disordered" evidence="1">
    <location>
        <begin position="231"/>
        <end position="317"/>
    </location>
</feature>
<feature type="compositionally biased region" description="Polar residues" evidence="1">
    <location>
        <begin position="263"/>
        <end position="274"/>
    </location>
</feature>
<feature type="compositionally biased region" description="Polar residues" evidence="1">
    <location>
        <begin position="36"/>
        <end position="45"/>
    </location>
</feature>
<feature type="compositionally biased region" description="Polar residues" evidence="1">
    <location>
        <begin position="7"/>
        <end position="20"/>
    </location>
</feature>
<feature type="compositionally biased region" description="Acidic residues" evidence="1">
    <location>
        <begin position="46"/>
        <end position="59"/>
    </location>
</feature>
<name>M9LSG3_PSEA3</name>
<dbReference type="OrthoDB" id="2245989at2759"/>
<dbReference type="Proteomes" id="UP000011976">
    <property type="component" value="Unassembled WGS sequence"/>
</dbReference>
<dbReference type="PANTHER" id="PTHR38116:SF9">
    <property type="entry name" value="BZIP DOMAIN-CONTAINING PROTEIN"/>
    <property type="match status" value="1"/>
</dbReference>
<feature type="compositionally biased region" description="Basic and acidic residues" evidence="1">
    <location>
        <begin position="60"/>
        <end position="69"/>
    </location>
</feature>
<feature type="region of interest" description="Disordered" evidence="1">
    <location>
        <begin position="1"/>
        <end position="102"/>
    </location>
</feature>
<evidence type="ECO:0000256" key="1">
    <source>
        <dbReference type="SAM" id="MobiDB-lite"/>
    </source>
</evidence>
<sequence>MDRWTDASPSAISSGFQTAMSLGPQPRLNFDMPPSGLNTSAASFNTDDEDEDEDEDDADATAKKADGKPAKGKKGAAAAKSKDAKAAQHRKEQNRAAQREFRQRKQQYIRALEARVELLSSDHDTQVNRLRYALRHLLAENNSLRGIVGSLAHFIGARSIGGCLVEAGMTRQMLEATMNSSSEKTMSEAWANWPGAGECEMLKQLRKESNIPADGLPESKLANYFRDANGKAAADNSTDADKKKRTADDTAAKESKRKRKTNDTNASRNSSPATNPDPRTGSGQPSVASPQSMASNEMKQPWPPQQQQQQQQQQQIPTALPSQFWQPTAFGGSLSMRNDVDSMFAQTLLGGGNADMSGLAAMTGSLFPTDSQSVFSPQQAMAFNNIIPTPGSAMPNTSTAAPNFNFLGFGGVPTMVGASADSTLGSAPFATQPPPSGQSDTTAIVHTPASPATGGVEGTVLRSGTRASPEQIRNLRRRSARAIAQVNRIWAQRGANNFLNLPVQYPLDEQDLKFLEQQEATNPHIKIAYMRLPNEWDEGDIAGGNASGSPDGSQTKTRYDIEKQAEYFLQISYHLHNHSLNPSYSLPPSLRPTALQQSTPHDHAIDLLPNAPLRDKLIQNPGLETHNVVIDVIRFLSPSDGDMNIERNWVLTLPFFVRYPQLADPALVANMNRQRAMRGEKEVTIDDIWREHRAFTEYTQARLKEIS</sequence>
<dbReference type="InterPro" id="IPR004827">
    <property type="entry name" value="bZIP"/>
</dbReference>
<dbReference type="AlphaFoldDB" id="M9LSG3"/>
<dbReference type="GO" id="GO:0003700">
    <property type="term" value="F:DNA-binding transcription factor activity"/>
    <property type="evidence" value="ECO:0007669"/>
    <property type="project" value="InterPro"/>
</dbReference>
<dbReference type="Pfam" id="PF00170">
    <property type="entry name" value="bZIP_1"/>
    <property type="match status" value="1"/>
</dbReference>
<dbReference type="PANTHER" id="PTHR38116">
    <property type="entry name" value="CHROMOSOME 7, WHOLE GENOME SHOTGUN SEQUENCE"/>
    <property type="match status" value="1"/>
</dbReference>